<evidence type="ECO:0000256" key="6">
    <source>
        <dbReference type="ARBA" id="ARBA00032230"/>
    </source>
</evidence>
<evidence type="ECO:0000256" key="1">
    <source>
        <dbReference type="ARBA" id="ARBA00001412"/>
    </source>
</evidence>
<dbReference type="InterPro" id="IPR032312">
    <property type="entry name" value="LacZ_4"/>
</dbReference>
<evidence type="ECO:0000313" key="10">
    <source>
        <dbReference type="Proteomes" id="UP000230282"/>
    </source>
</evidence>
<dbReference type="InterPro" id="IPR011013">
    <property type="entry name" value="Gal_mutarotase_sf_dom"/>
</dbReference>
<dbReference type="Pfam" id="PF02837">
    <property type="entry name" value="Glyco_hydro_2_N"/>
    <property type="match status" value="1"/>
</dbReference>
<dbReference type="InterPro" id="IPR050347">
    <property type="entry name" value="Bact_Beta-galactosidase"/>
</dbReference>
<dbReference type="AlphaFoldDB" id="A0A2M8RVZ9"/>
<name>A0A2M8RVZ9_9PAST</name>
<dbReference type="GO" id="GO:0030246">
    <property type="term" value="F:carbohydrate binding"/>
    <property type="evidence" value="ECO:0007669"/>
    <property type="project" value="InterPro"/>
</dbReference>
<keyword evidence="10" id="KW-1185">Reference proteome</keyword>
<dbReference type="InterPro" id="IPR006102">
    <property type="entry name" value="Ig-like_GH2"/>
</dbReference>
<dbReference type="PRINTS" id="PR00132">
    <property type="entry name" value="GLHYDRLASE2"/>
</dbReference>
<dbReference type="InterPro" id="IPR036156">
    <property type="entry name" value="Beta-gal/glucu_dom_sf"/>
</dbReference>
<dbReference type="SUPFAM" id="SSF74650">
    <property type="entry name" value="Galactose mutarotase-like"/>
    <property type="match status" value="1"/>
</dbReference>
<evidence type="ECO:0000256" key="4">
    <source>
        <dbReference type="ARBA" id="ARBA00022801"/>
    </source>
</evidence>
<dbReference type="PROSITE" id="PS00719">
    <property type="entry name" value="GLYCOSYL_HYDROL_F2_1"/>
    <property type="match status" value="1"/>
</dbReference>
<evidence type="ECO:0000256" key="5">
    <source>
        <dbReference type="ARBA" id="ARBA00023295"/>
    </source>
</evidence>
<keyword evidence="5 7" id="KW-0326">Glycosidase</keyword>
<dbReference type="SMART" id="SM01038">
    <property type="entry name" value="Bgal_small_N"/>
    <property type="match status" value="1"/>
</dbReference>
<reference evidence="9 10" key="1">
    <citation type="submission" date="2017-11" db="EMBL/GenBank/DDBJ databases">
        <title>Reclassification of Bisgaard taxon 5 as Caviibacterium pharyngocola gen. nov., sp. nov.</title>
        <authorList>
            <person name="Christensen H."/>
        </authorList>
    </citation>
    <scope>NUCLEOTIDE SEQUENCE [LARGE SCALE GENOMIC DNA]</scope>
    <source>
        <strain evidence="9 10">7_3</strain>
    </source>
</reference>
<dbReference type="InterPro" id="IPR017853">
    <property type="entry name" value="GH"/>
</dbReference>
<dbReference type="PANTHER" id="PTHR46323">
    <property type="entry name" value="BETA-GALACTOSIDASE"/>
    <property type="match status" value="1"/>
</dbReference>
<evidence type="ECO:0000313" key="9">
    <source>
        <dbReference type="EMBL" id="PJG83069.1"/>
    </source>
</evidence>
<dbReference type="GO" id="GO:0009341">
    <property type="term" value="C:beta-galactosidase complex"/>
    <property type="evidence" value="ECO:0007669"/>
    <property type="project" value="InterPro"/>
</dbReference>
<dbReference type="InterPro" id="IPR006104">
    <property type="entry name" value="Glyco_hydro_2_N"/>
</dbReference>
<dbReference type="Pfam" id="PF00703">
    <property type="entry name" value="Glyco_hydro_2"/>
    <property type="match status" value="1"/>
</dbReference>
<evidence type="ECO:0000256" key="2">
    <source>
        <dbReference type="ARBA" id="ARBA00007401"/>
    </source>
</evidence>
<dbReference type="SUPFAM" id="SSF49303">
    <property type="entry name" value="beta-Galactosidase/glucuronidase domain"/>
    <property type="match status" value="2"/>
</dbReference>
<dbReference type="Pfam" id="PF02836">
    <property type="entry name" value="Glyco_hydro_2_C"/>
    <property type="match status" value="1"/>
</dbReference>
<dbReference type="EMBL" id="PHGZ01000013">
    <property type="protein sequence ID" value="PJG83069.1"/>
    <property type="molecule type" value="Genomic_DNA"/>
</dbReference>
<dbReference type="InterPro" id="IPR013783">
    <property type="entry name" value="Ig-like_fold"/>
</dbReference>
<keyword evidence="4 7" id="KW-0378">Hydrolase</keyword>
<dbReference type="Gene3D" id="2.70.98.10">
    <property type="match status" value="1"/>
</dbReference>
<dbReference type="InterPro" id="IPR014718">
    <property type="entry name" value="GH-type_carb-bd"/>
</dbReference>
<comment type="catalytic activity">
    <reaction evidence="1 7">
        <text>Hydrolysis of terminal non-reducing beta-D-galactose residues in beta-D-galactosides.</text>
        <dbReference type="EC" id="3.2.1.23"/>
    </reaction>
</comment>
<feature type="domain" description="Beta galactosidase small chain/" evidence="8">
    <location>
        <begin position="736"/>
        <end position="1000"/>
    </location>
</feature>
<protein>
    <recommendedName>
        <fullName evidence="3 7">Beta-galactosidase</fullName>
        <ecNumber evidence="3 7">3.2.1.23</ecNumber>
    </recommendedName>
    <alternativeName>
        <fullName evidence="6 7">Lactase</fullName>
    </alternativeName>
</protein>
<dbReference type="Proteomes" id="UP000230282">
    <property type="component" value="Unassembled WGS sequence"/>
</dbReference>
<dbReference type="EC" id="3.2.1.23" evidence="3 7"/>
<dbReference type="RefSeq" id="WP_100296758.1">
    <property type="nucleotide sequence ID" value="NZ_PHGZ01000013.1"/>
</dbReference>
<dbReference type="InterPro" id="IPR004199">
    <property type="entry name" value="B-gal_small/dom_5"/>
</dbReference>
<dbReference type="Gene3D" id="2.60.120.260">
    <property type="entry name" value="Galactose-binding domain-like"/>
    <property type="match status" value="1"/>
</dbReference>
<dbReference type="GO" id="GO:0005990">
    <property type="term" value="P:lactose catabolic process"/>
    <property type="evidence" value="ECO:0007669"/>
    <property type="project" value="TreeGrafter"/>
</dbReference>
<dbReference type="SUPFAM" id="SSF51445">
    <property type="entry name" value="(Trans)glycosidases"/>
    <property type="match status" value="1"/>
</dbReference>
<dbReference type="GO" id="GO:0004565">
    <property type="term" value="F:beta-galactosidase activity"/>
    <property type="evidence" value="ECO:0007669"/>
    <property type="project" value="UniProtKB-EC"/>
</dbReference>
<sequence length="1001" mass="116054">MNFANFYQDPTALRLNTTPHHAYFIPFKQGQNANQFARETSEFFHLLNGEWDFAYYTNANQCPELAEITFNHKIPVPSNWQNHGFDHHHYTNINYPFPFDPPYVPQNNPCGVYRRQFQLEKNANKRYLLNFEGVDSCLYLYVNRQFVGFGQISHSTNEFDVTDYLQSGENEIIVQVLKWCVGSYLEDQDKFRMSGIFRDVYLLEREQNYLQDFFIQTELSDDLTQAKLTVSPKFLNENQPNHYQLFDPKGNLIAEQQSENLALNLENITLWNAENPQLYRLEMRYGEEVISQHIGLRKIEVKDGVLLFNGEAIKFKGVNRHDSDPKTGYAISYEQALTDLRLMKEHNINAIRTAHYPNAPWFSELCDLYGFYLIGESDIEAHGASMQYVAQPEQSIFLNVPKINENERILRDTVDNFCYFARHPDYKNAILDRTFANVERDKNRTSAVIWSLGNESGYGENFEAAAAWIKQRDPSRLVHYESSIYQHSAHKNDLSNLDFYSLMYGSTEDIDTYFSQPQSKPFILCEYSHAMGNSNGDLEDYFQKFQQYQGACGGFIWEWCDHAPYLPDGLGRLGYGGDFGETPHDGNFCMDGLVSPLRQPHSNLLELKNVNRPVRATLKNGKVELTNMLDFTDLADILDVHYQFSENGKPVQQGVLSVKCPPKQTALLDLELPENNGSLWLLDLTYVQKSAQALTMENHPLGFDQIQLFESTMLKPQMAEQTEQHWTVTETDCKILLRSDRLQYEFDKQKGIFSQLSANGKAIIEQPLDFNIWRAPTDNDRLIREHWQNAGYHDCYTRAYQVSLKQQADGIDIHAKCGIVATSKSRILSLEVHYHIDLFGNIKVKIFGEKAAHLPYLPRFGVRFTLPKTDDELEYFGYGELESYVDKHWASKLGIYHTTANANFVDYFKPQENGSHWGCHYLQYQGLTITANQPFSFNLSPYSQEELTRKLHHYELQESPHNLLCVDYMMSGIGTNSCGPNLKEEYRMNEERFEWEFMINL</sequence>
<evidence type="ECO:0000256" key="3">
    <source>
        <dbReference type="ARBA" id="ARBA00012756"/>
    </source>
</evidence>
<dbReference type="Gene3D" id="2.60.40.10">
    <property type="entry name" value="Immunoglobulins"/>
    <property type="match status" value="2"/>
</dbReference>
<dbReference type="InterPro" id="IPR008979">
    <property type="entry name" value="Galactose-bd-like_sf"/>
</dbReference>
<dbReference type="Pfam" id="PF16353">
    <property type="entry name" value="LacZ_4"/>
    <property type="match status" value="1"/>
</dbReference>
<dbReference type="OrthoDB" id="9758603at2"/>
<proteinExistence type="inferred from homology"/>
<dbReference type="Gene3D" id="3.20.20.80">
    <property type="entry name" value="Glycosidases"/>
    <property type="match status" value="1"/>
</dbReference>
<dbReference type="InterPro" id="IPR006101">
    <property type="entry name" value="Glyco_hydro_2"/>
</dbReference>
<dbReference type="InterPro" id="IPR006103">
    <property type="entry name" value="Glyco_hydro_2_cat"/>
</dbReference>
<comment type="similarity">
    <text evidence="2 7">Belongs to the glycosyl hydrolase 2 family.</text>
</comment>
<dbReference type="InterPro" id="IPR023230">
    <property type="entry name" value="Glyco_hydro_2_CS"/>
</dbReference>
<gene>
    <name evidence="9" type="ORF">CVP04_06870</name>
</gene>
<dbReference type="Pfam" id="PF02929">
    <property type="entry name" value="Bgal_small_N"/>
    <property type="match status" value="1"/>
</dbReference>
<accession>A0A2M8RVZ9</accession>
<dbReference type="SUPFAM" id="SSF49785">
    <property type="entry name" value="Galactose-binding domain-like"/>
    <property type="match status" value="1"/>
</dbReference>
<organism evidence="9 10">
    <name type="scientific">Caviibacterium pharyngocola</name>
    <dbReference type="NCBI Taxonomy" id="28159"/>
    <lineage>
        <taxon>Bacteria</taxon>
        <taxon>Pseudomonadati</taxon>
        <taxon>Pseudomonadota</taxon>
        <taxon>Gammaproteobacteria</taxon>
        <taxon>Pasteurellales</taxon>
        <taxon>Pasteurellaceae</taxon>
        <taxon>Caviibacterium</taxon>
    </lineage>
</organism>
<evidence type="ECO:0000259" key="8">
    <source>
        <dbReference type="SMART" id="SM01038"/>
    </source>
</evidence>
<dbReference type="PANTHER" id="PTHR46323:SF2">
    <property type="entry name" value="BETA-GALACTOSIDASE"/>
    <property type="match status" value="1"/>
</dbReference>
<comment type="caution">
    <text evidence="9">The sequence shown here is derived from an EMBL/GenBank/DDBJ whole genome shotgun (WGS) entry which is preliminary data.</text>
</comment>
<evidence type="ECO:0000256" key="7">
    <source>
        <dbReference type="RuleBase" id="RU361154"/>
    </source>
</evidence>